<keyword evidence="3" id="KW-1185">Reference proteome</keyword>
<dbReference type="AlphaFoldDB" id="A0A6A5ZVV2"/>
<proteinExistence type="predicted"/>
<reference evidence="2" key="1">
    <citation type="journal article" date="2020" name="Stud. Mycol.">
        <title>101 Dothideomycetes genomes: a test case for predicting lifestyles and emergence of pathogens.</title>
        <authorList>
            <person name="Haridas S."/>
            <person name="Albert R."/>
            <person name="Binder M."/>
            <person name="Bloem J."/>
            <person name="Labutti K."/>
            <person name="Salamov A."/>
            <person name="Andreopoulos B."/>
            <person name="Baker S."/>
            <person name="Barry K."/>
            <person name="Bills G."/>
            <person name="Bluhm B."/>
            <person name="Cannon C."/>
            <person name="Castanera R."/>
            <person name="Culley D."/>
            <person name="Daum C."/>
            <person name="Ezra D."/>
            <person name="Gonzalez J."/>
            <person name="Henrissat B."/>
            <person name="Kuo A."/>
            <person name="Liang C."/>
            <person name="Lipzen A."/>
            <person name="Lutzoni F."/>
            <person name="Magnuson J."/>
            <person name="Mondo S."/>
            <person name="Nolan M."/>
            <person name="Ohm R."/>
            <person name="Pangilinan J."/>
            <person name="Park H.-J."/>
            <person name="Ramirez L."/>
            <person name="Alfaro M."/>
            <person name="Sun H."/>
            <person name="Tritt A."/>
            <person name="Yoshinaga Y."/>
            <person name="Zwiers L.-H."/>
            <person name="Turgeon B."/>
            <person name="Goodwin S."/>
            <person name="Spatafora J."/>
            <person name="Crous P."/>
            <person name="Grigoriev I."/>
        </authorList>
    </citation>
    <scope>NUCLEOTIDE SEQUENCE</scope>
    <source>
        <strain evidence="2">CBS 627.86</strain>
    </source>
</reference>
<evidence type="ECO:0000313" key="2">
    <source>
        <dbReference type="EMBL" id="KAF2123175.1"/>
    </source>
</evidence>
<dbReference type="Proteomes" id="UP000799770">
    <property type="component" value="Unassembled WGS sequence"/>
</dbReference>
<accession>A0A6A5ZVV2</accession>
<evidence type="ECO:0000313" key="3">
    <source>
        <dbReference type="Proteomes" id="UP000799770"/>
    </source>
</evidence>
<dbReference type="Gene3D" id="2.170.150.40">
    <property type="entry name" value="Domain of unknown function (DUF427)"/>
    <property type="match status" value="1"/>
</dbReference>
<gene>
    <name evidence="2" type="ORF">BDV96DRAFT_562067</name>
</gene>
<dbReference type="OrthoDB" id="18996at2759"/>
<dbReference type="InterPro" id="IPR007361">
    <property type="entry name" value="DUF427"/>
</dbReference>
<dbReference type="PANTHER" id="PTHR34310">
    <property type="entry name" value="DUF427 DOMAIN PROTEIN (AFU_ORTHOLOGUE AFUA_3G02220)"/>
    <property type="match status" value="1"/>
</dbReference>
<protein>
    <recommendedName>
        <fullName evidence="1">DUF427 domain-containing protein</fullName>
    </recommendedName>
</protein>
<sequence>MPATATLNGATIAETDTYEVVDGNIYFPPTSLKTSHLTQTSTHTSCPYKGQASYYTIDVDGTQLKDSAWYYPEPKKGYEKIRDYVAFYKGKVDVQSS</sequence>
<name>A0A6A5ZVV2_9PLEO</name>
<dbReference type="InterPro" id="IPR038694">
    <property type="entry name" value="DUF427_sf"/>
</dbReference>
<dbReference type="PANTHER" id="PTHR34310:SF5">
    <property type="entry name" value="DUF427 DOMAIN PROTEIN (AFU_ORTHOLOGUE AFUA_3G02220)"/>
    <property type="match status" value="1"/>
</dbReference>
<feature type="domain" description="DUF427" evidence="1">
    <location>
        <begin position="4"/>
        <end position="90"/>
    </location>
</feature>
<dbReference type="Pfam" id="PF04248">
    <property type="entry name" value="NTP_transf_9"/>
    <property type="match status" value="1"/>
</dbReference>
<dbReference type="EMBL" id="ML977310">
    <property type="protein sequence ID" value="KAF2123175.1"/>
    <property type="molecule type" value="Genomic_DNA"/>
</dbReference>
<organism evidence="2 3">
    <name type="scientific">Lophiotrema nucula</name>
    <dbReference type="NCBI Taxonomy" id="690887"/>
    <lineage>
        <taxon>Eukaryota</taxon>
        <taxon>Fungi</taxon>
        <taxon>Dikarya</taxon>
        <taxon>Ascomycota</taxon>
        <taxon>Pezizomycotina</taxon>
        <taxon>Dothideomycetes</taxon>
        <taxon>Pleosporomycetidae</taxon>
        <taxon>Pleosporales</taxon>
        <taxon>Lophiotremataceae</taxon>
        <taxon>Lophiotrema</taxon>
    </lineage>
</organism>
<evidence type="ECO:0000259" key="1">
    <source>
        <dbReference type="Pfam" id="PF04248"/>
    </source>
</evidence>